<reference evidence="2 3" key="1">
    <citation type="submission" date="2020-08" db="EMBL/GenBank/DDBJ databases">
        <title>Genomic Encyclopedia of Type Strains, Phase IV (KMG-IV): sequencing the most valuable type-strain genomes for metagenomic binning, comparative biology and taxonomic classification.</title>
        <authorList>
            <person name="Goeker M."/>
        </authorList>
    </citation>
    <scope>NUCLEOTIDE SEQUENCE [LARGE SCALE GENOMIC DNA]</scope>
    <source>
        <strain evidence="2 3">DSM 24448</strain>
    </source>
</reference>
<dbReference type="Proteomes" id="UP000548978">
    <property type="component" value="Unassembled WGS sequence"/>
</dbReference>
<gene>
    <name evidence="2" type="ORF">FHS65_000843</name>
</gene>
<feature type="chain" id="PRO_5031262381" evidence="1">
    <location>
        <begin position="22"/>
        <end position="212"/>
    </location>
</feature>
<feature type="signal peptide" evidence="1">
    <location>
        <begin position="1"/>
        <end position="21"/>
    </location>
</feature>
<evidence type="ECO:0000313" key="3">
    <source>
        <dbReference type="Proteomes" id="UP000548978"/>
    </source>
</evidence>
<evidence type="ECO:0000313" key="2">
    <source>
        <dbReference type="EMBL" id="MBB5660103.1"/>
    </source>
</evidence>
<keyword evidence="1" id="KW-0732">Signal</keyword>
<sequence>MFRHLSAAAIGLCLLALPVHAQAQAASEAEARAHADKIITNSGGAAFFTNITDSDMPTVLHGPSGMVCEFPGADERDNIRLFQASGMDVGCSSWIGRTFVTIFATRYDEVYSAEEVMGAAIRAIQRSAPRAEPIDSTFEVRTLPGQKTPLVTVFELEIDGRPVRSLILVQHIGEWSFKVRATGPSGDDSVVELSSMAFAIALQGAGAGGARD</sequence>
<evidence type="ECO:0000256" key="1">
    <source>
        <dbReference type="SAM" id="SignalP"/>
    </source>
</evidence>
<name>A0A7W9A2P6_9CAUL</name>
<dbReference type="AlphaFoldDB" id="A0A7W9A2P6"/>
<dbReference type="RefSeq" id="WP_123287571.1">
    <property type="nucleotide sequence ID" value="NZ_JACIJB010000002.1"/>
</dbReference>
<accession>A0A7W9A2P6</accession>
<proteinExistence type="predicted"/>
<dbReference type="OrthoDB" id="7205807at2"/>
<protein>
    <submittedName>
        <fullName evidence="2">Uncharacterized protein</fullName>
    </submittedName>
</protein>
<comment type="caution">
    <text evidence="2">The sequence shown here is derived from an EMBL/GenBank/DDBJ whole genome shotgun (WGS) entry which is preliminary data.</text>
</comment>
<dbReference type="EMBL" id="JACIJB010000002">
    <property type="protein sequence ID" value="MBB5660103.1"/>
    <property type="molecule type" value="Genomic_DNA"/>
</dbReference>
<organism evidence="2 3">
    <name type="scientific">Brevundimonas halotolerans</name>
    <dbReference type="NCBI Taxonomy" id="69670"/>
    <lineage>
        <taxon>Bacteria</taxon>
        <taxon>Pseudomonadati</taxon>
        <taxon>Pseudomonadota</taxon>
        <taxon>Alphaproteobacteria</taxon>
        <taxon>Caulobacterales</taxon>
        <taxon>Caulobacteraceae</taxon>
        <taxon>Brevundimonas</taxon>
    </lineage>
</organism>
<keyword evidence="3" id="KW-1185">Reference proteome</keyword>